<feature type="region of interest" description="Disordered" evidence="1">
    <location>
        <begin position="31"/>
        <end position="50"/>
    </location>
</feature>
<evidence type="ECO:0000313" key="3">
    <source>
        <dbReference type="Proteomes" id="UP000197138"/>
    </source>
</evidence>
<feature type="compositionally biased region" description="Basic and acidic residues" evidence="1">
    <location>
        <begin position="31"/>
        <end position="41"/>
    </location>
</feature>
<comment type="caution">
    <text evidence="2">The sequence shown here is derived from an EMBL/GenBank/DDBJ whole genome shotgun (WGS) entry which is preliminary data.</text>
</comment>
<evidence type="ECO:0000256" key="1">
    <source>
        <dbReference type="SAM" id="MobiDB-lite"/>
    </source>
</evidence>
<dbReference type="EMBL" id="MTKT01000281">
    <property type="protein sequence ID" value="OWM91374.1"/>
    <property type="molecule type" value="Genomic_DNA"/>
</dbReference>
<feature type="region of interest" description="Disordered" evidence="1">
    <location>
        <begin position="1"/>
        <end position="21"/>
    </location>
</feature>
<dbReference type="AlphaFoldDB" id="A0A218Y2D8"/>
<evidence type="ECO:0000313" key="2">
    <source>
        <dbReference type="EMBL" id="OWM91374.1"/>
    </source>
</evidence>
<sequence>MSVRGASGSPEALGRRDRGLVGFKNLRRPEMYTRTRENENGKRKKNRRAGTFLVAKPGCVHPLGRLQAWLEAFSRLWDVGLLSRWKLCPGELGTRKLPS</sequence>
<dbReference type="Proteomes" id="UP000197138">
    <property type="component" value="Unassembled WGS sequence"/>
</dbReference>
<gene>
    <name evidence="2" type="ORF">CDL15_Pgr017292</name>
</gene>
<accession>A0A218Y2D8</accession>
<name>A0A218Y2D8_PUNGR</name>
<organism evidence="2 3">
    <name type="scientific">Punica granatum</name>
    <name type="common">Pomegranate</name>
    <dbReference type="NCBI Taxonomy" id="22663"/>
    <lineage>
        <taxon>Eukaryota</taxon>
        <taxon>Viridiplantae</taxon>
        <taxon>Streptophyta</taxon>
        <taxon>Embryophyta</taxon>
        <taxon>Tracheophyta</taxon>
        <taxon>Spermatophyta</taxon>
        <taxon>Magnoliopsida</taxon>
        <taxon>eudicotyledons</taxon>
        <taxon>Gunneridae</taxon>
        <taxon>Pentapetalae</taxon>
        <taxon>rosids</taxon>
        <taxon>malvids</taxon>
        <taxon>Myrtales</taxon>
        <taxon>Lythraceae</taxon>
        <taxon>Punica</taxon>
    </lineage>
</organism>
<proteinExistence type="predicted"/>
<reference evidence="3" key="1">
    <citation type="journal article" date="2017" name="Plant J.">
        <title>The pomegranate (Punica granatum L.) genome and the genomics of punicalagin biosynthesis.</title>
        <authorList>
            <person name="Qin G."/>
            <person name="Xu C."/>
            <person name="Ming R."/>
            <person name="Tang H."/>
            <person name="Guyot R."/>
            <person name="Kramer E.M."/>
            <person name="Hu Y."/>
            <person name="Yi X."/>
            <person name="Qi Y."/>
            <person name="Xu X."/>
            <person name="Gao Z."/>
            <person name="Pan H."/>
            <person name="Jian J."/>
            <person name="Tian Y."/>
            <person name="Yue Z."/>
            <person name="Xu Y."/>
        </authorList>
    </citation>
    <scope>NUCLEOTIDE SEQUENCE [LARGE SCALE GENOMIC DNA]</scope>
    <source>
        <strain evidence="3">cv. Dabenzi</strain>
    </source>
</reference>
<protein>
    <submittedName>
        <fullName evidence="2">Uncharacterized protein</fullName>
    </submittedName>
</protein>